<name>A0A5K7ZTX9_9BACT</name>
<dbReference type="KEGG" id="dov:DSCO28_42000"/>
<gene>
    <name evidence="1" type="ORF">DSCO28_42000</name>
</gene>
<accession>A0A5K7ZTX9</accession>
<proteinExistence type="predicted"/>
<dbReference type="EMBL" id="AP021876">
    <property type="protein sequence ID" value="BBO83634.1"/>
    <property type="molecule type" value="Genomic_DNA"/>
</dbReference>
<sequence length="59" mass="6475">METELKHLAWRRFCFLLSPEDSSAAQGGLPEGVTPRCCRAKAVLWMVVSVGMAILLGQL</sequence>
<dbReference type="Proteomes" id="UP000425960">
    <property type="component" value="Chromosome"/>
</dbReference>
<protein>
    <submittedName>
        <fullName evidence="1">Uncharacterized protein</fullName>
    </submittedName>
</protein>
<evidence type="ECO:0000313" key="1">
    <source>
        <dbReference type="EMBL" id="BBO83634.1"/>
    </source>
</evidence>
<dbReference type="RefSeq" id="WP_155323789.1">
    <property type="nucleotide sequence ID" value="NZ_AP021876.1"/>
</dbReference>
<evidence type="ECO:0000313" key="2">
    <source>
        <dbReference type="Proteomes" id="UP000425960"/>
    </source>
</evidence>
<organism evidence="1 2">
    <name type="scientific">Desulfosarcina ovata subsp. sediminis</name>
    <dbReference type="NCBI Taxonomy" id="885957"/>
    <lineage>
        <taxon>Bacteria</taxon>
        <taxon>Pseudomonadati</taxon>
        <taxon>Thermodesulfobacteriota</taxon>
        <taxon>Desulfobacteria</taxon>
        <taxon>Desulfobacterales</taxon>
        <taxon>Desulfosarcinaceae</taxon>
        <taxon>Desulfosarcina</taxon>
    </lineage>
</organism>
<reference evidence="1 2" key="1">
    <citation type="submission" date="2019-11" db="EMBL/GenBank/DDBJ databases">
        <title>Comparative genomics of hydrocarbon-degrading Desulfosarcina strains.</title>
        <authorList>
            <person name="Watanabe M."/>
            <person name="Kojima H."/>
            <person name="Fukui M."/>
        </authorList>
    </citation>
    <scope>NUCLEOTIDE SEQUENCE [LARGE SCALE GENOMIC DNA]</scope>
    <source>
        <strain evidence="1 2">28bB2T</strain>
    </source>
</reference>
<dbReference type="AlphaFoldDB" id="A0A5K7ZTX9"/>